<evidence type="ECO:0000313" key="1">
    <source>
        <dbReference type="EMBL" id="AFY96188.1"/>
    </source>
</evidence>
<dbReference type="AlphaFoldDB" id="K9UND8"/>
<organism evidence="1 2">
    <name type="scientific">Chamaesiphon minutus (strain ATCC 27169 / PCC 6605)</name>
    <dbReference type="NCBI Taxonomy" id="1173020"/>
    <lineage>
        <taxon>Bacteria</taxon>
        <taxon>Bacillati</taxon>
        <taxon>Cyanobacteriota</taxon>
        <taxon>Cyanophyceae</taxon>
        <taxon>Gomontiellales</taxon>
        <taxon>Chamaesiphonaceae</taxon>
        <taxon>Chamaesiphon</taxon>
    </lineage>
</organism>
<proteinExistence type="predicted"/>
<dbReference type="EMBL" id="CP003600">
    <property type="protein sequence ID" value="AFY96188.1"/>
    <property type="molecule type" value="Genomic_DNA"/>
</dbReference>
<dbReference type="RefSeq" id="WP_015162272.1">
    <property type="nucleotide sequence ID" value="NC_019697.1"/>
</dbReference>
<dbReference type="STRING" id="1173020.Cha6605_5301"/>
<reference evidence="1 2" key="1">
    <citation type="submission" date="2012-05" db="EMBL/GenBank/DDBJ databases">
        <title>Finished chromosome of genome of Chamaesiphon sp. PCC 6605.</title>
        <authorList>
            <consortium name="US DOE Joint Genome Institute"/>
            <person name="Gugger M."/>
            <person name="Coursin T."/>
            <person name="Rippka R."/>
            <person name="Tandeau De Marsac N."/>
            <person name="Huntemann M."/>
            <person name="Wei C.-L."/>
            <person name="Han J."/>
            <person name="Detter J.C."/>
            <person name="Han C."/>
            <person name="Tapia R."/>
            <person name="Chen A."/>
            <person name="Kyrpides N."/>
            <person name="Mavromatis K."/>
            <person name="Markowitz V."/>
            <person name="Szeto E."/>
            <person name="Ivanova N."/>
            <person name="Pagani I."/>
            <person name="Pati A."/>
            <person name="Goodwin L."/>
            <person name="Nordberg H.P."/>
            <person name="Cantor M.N."/>
            <person name="Hua S.X."/>
            <person name="Woyke T."/>
            <person name="Kerfeld C.A."/>
        </authorList>
    </citation>
    <scope>NUCLEOTIDE SEQUENCE [LARGE SCALE GENOMIC DNA]</scope>
    <source>
        <strain evidence="2">ATCC 27169 / PCC 6605</strain>
    </source>
</reference>
<gene>
    <name evidence="1" type="ORF">Cha6605_5301</name>
</gene>
<evidence type="ECO:0000313" key="2">
    <source>
        <dbReference type="Proteomes" id="UP000010366"/>
    </source>
</evidence>
<name>K9UND8_CHAP6</name>
<sequence>MQAIFWTMEEVAGRAKQFYENSIRQEVEHGENIGQMIVIDAETGEYGIDPSGVETAMKLKAKNPVARLFTLRIGYDVAVVFGGEMERVAK</sequence>
<dbReference type="Proteomes" id="UP000010366">
    <property type="component" value="Chromosome"/>
</dbReference>
<dbReference type="OrthoDB" id="573173at2"/>
<dbReference type="eggNOG" id="ENOG5032WB8">
    <property type="taxonomic scope" value="Bacteria"/>
</dbReference>
<dbReference type="PATRIC" id="fig|1173020.3.peg.6083"/>
<protein>
    <submittedName>
        <fullName evidence="1">Uncharacterized protein</fullName>
    </submittedName>
</protein>
<accession>K9UND8</accession>
<keyword evidence="2" id="KW-1185">Reference proteome</keyword>
<dbReference type="HOGENOM" id="CLU_165471_0_0_3"/>
<dbReference type="KEGG" id="cmp:Cha6605_5301"/>